<sequence>MIDGLINCKLYGTAQRRTGQSRRAFVTAKVRAASDGDTLFVNIITFSDSTSAPPPQCATRGEARTGRVAGRPIMNGDERQRLNAHHAECGRVGAERAAIEAAAFERWRRSTAVLA</sequence>
<dbReference type="RefSeq" id="WP_238462761.1">
    <property type="nucleotide sequence ID" value="NZ_JAKLJA010000003.1"/>
</dbReference>
<dbReference type="AlphaFoldDB" id="A0A9X1UGV1"/>
<evidence type="ECO:0008006" key="3">
    <source>
        <dbReference type="Google" id="ProtNLM"/>
    </source>
</evidence>
<proteinExistence type="predicted"/>
<gene>
    <name evidence="1" type="ORF">L5014_06540</name>
</gene>
<reference evidence="1" key="1">
    <citation type="submission" date="2022-01" db="EMBL/GenBank/DDBJ databases">
        <title>Genome sequence and assembly of Parabukholderia sp. RG36.</title>
        <authorList>
            <person name="Chhetri G."/>
        </authorList>
    </citation>
    <scope>NUCLEOTIDE SEQUENCE</scope>
    <source>
        <strain evidence="1">RG36</strain>
    </source>
</reference>
<name>A0A9X1UGV1_9BURK</name>
<evidence type="ECO:0000313" key="1">
    <source>
        <dbReference type="EMBL" id="MCG5073027.1"/>
    </source>
</evidence>
<keyword evidence="2" id="KW-1185">Reference proteome</keyword>
<dbReference type="Proteomes" id="UP001139308">
    <property type="component" value="Unassembled WGS sequence"/>
</dbReference>
<comment type="caution">
    <text evidence="1">The sequence shown here is derived from an EMBL/GenBank/DDBJ whole genome shotgun (WGS) entry which is preliminary data.</text>
</comment>
<evidence type="ECO:0000313" key="2">
    <source>
        <dbReference type="Proteomes" id="UP001139308"/>
    </source>
</evidence>
<protein>
    <recommendedName>
        <fullName evidence="3">Single-stranded DNA-binding protein</fullName>
    </recommendedName>
</protein>
<organism evidence="1 2">
    <name type="scientific">Paraburkholderia tagetis</name>
    <dbReference type="NCBI Taxonomy" id="2913261"/>
    <lineage>
        <taxon>Bacteria</taxon>
        <taxon>Pseudomonadati</taxon>
        <taxon>Pseudomonadota</taxon>
        <taxon>Betaproteobacteria</taxon>
        <taxon>Burkholderiales</taxon>
        <taxon>Burkholderiaceae</taxon>
        <taxon>Paraburkholderia</taxon>
    </lineage>
</organism>
<dbReference type="EMBL" id="JAKLJA010000003">
    <property type="protein sequence ID" value="MCG5073027.1"/>
    <property type="molecule type" value="Genomic_DNA"/>
</dbReference>
<accession>A0A9X1UGV1</accession>